<keyword evidence="6" id="KW-0460">Magnesium</keyword>
<dbReference type="Gene3D" id="3.40.50.300">
    <property type="entry name" value="P-loop containing nucleotide triphosphate hydrolases"/>
    <property type="match status" value="1"/>
</dbReference>
<comment type="similarity">
    <text evidence="2 10">Belongs to the TRAFAC class TrmE-Era-EngA-EngB-Septin-like GTPase superfamily. EngB GTPase family.</text>
</comment>
<comment type="cofactor">
    <cofactor evidence="1">
        <name>Mg(2+)</name>
        <dbReference type="ChEBI" id="CHEBI:18420"/>
    </cofactor>
</comment>
<comment type="caution">
    <text evidence="12">The sequence shown here is derived from an EMBL/GenBank/DDBJ whole genome shotgun (WGS) entry which is preliminary data.</text>
</comment>
<dbReference type="InterPro" id="IPR027417">
    <property type="entry name" value="P-loop_NTPase"/>
</dbReference>
<dbReference type="InterPro" id="IPR030393">
    <property type="entry name" value="G_ENGB_dom"/>
</dbReference>
<dbReference type="EMBL" id="JBDKWZ010000001">
    <property type="protein sequence ID" value="MEN7546797.1"/>
    <property type="molecule type" value="Genomic_DNA"/>
</dbReference>
<evidence type="ECO:0000256" key="2">
    <source>
        <dbReference type="ARBA" id="ARBA00009638"/>
    </source>
</evidence>
<keyword evidence="8 10" id="KW-0717">Septation</keyword>
<keyword evidence="9 10" id="KW-0131">Cell cycle</keyword>
<evidence type="ECO:0000256" key="3">
    <source>
        <dbReference type="ARBA" id="ARBA00022618"/>
    </source>
</evidence>
<keyword evidence="7 10" id="KW-0342">GTP-binding</keyword>
<dbReference type="GO" id="GO:0046872">
    <property type="term" value="F:metal ion binding"/>
    <property type="evidence" value="ECO:0007669"/>
    <property type="project" value="UniProtKB-KW"/>
</dbReference>
<proteinExistence type="inferred from homology"/>
<evidence type="ECO:0000256" key="4">
    <source>
        <dbReference type="ARBA" id="ARBA00022723"/>
    </source>
</evidence>
<organism evidence="12 13">
    <name type="scientific">Rapidithrix thailandica</name>
    <dbReference type="NCBI Taxonomy" id="413964"/>
    <lineage>
        <taxon>Bacteria</taxon>
        <taxon>Pseudomonadati</taxon>
        <taxon>Bacteroidota</taxon>
        <taxon>Cytophagia</taxon>
        <taxon>Cytophagales</taxon>
        <taxon>Flammeovirgaceae</taxon>
        <taxon>Rapidithrix</taxon>
    </lineage>
</organism>
<dbReference type="RefSeq" id="WP_346819739.1">
    <property type="nucleotide sequence ID" value="NZ_JBDKWZ010000001.1"/>
</dbReference>
<dbReference type="Pfam" id="PF01926">
    <property type="entry name" value="MMR_HSR1"/>
    <property type="match status" value="1"/>
</dbReference>
<name>A0AAW9RT57_9BACT</name>
<dbReference type="PANTHER" id="PTHR11649:SF13">
    <property type="entry name" value="ENGB-TYPE G DOMAIN-CONTAINING PROTEIN"/>
    <property type="match status" value="1"/>
</dbReference>
<dbReference type="CDD" id="cd01876">
    <property type="entry name" value="YihA_EngB"/>
    <property type="match status" value="1"/>
</dbReference>
<feature type="domain" description="EngB-type G" evidence="11">
    <location>
        <begin position="25"/>
        <end position="200"/>
    </location>
</feature>
<dbReference type="FunFam" id="3.40.50.300:FF:000098">
    <property type="entry name" value="Probable GTP-binding protein EngB"/>
    <property type="match status" value="1"/>
</dbReference>
<evidence type="ECO:0000256" key="5">
    <source>
        <dbReference type="ARBA" id="ARBA00022741"/>
    </source>
</evidence>
<keyword evidence="3 10" id="KW-0132">Cell division</keyword>
<gene>
    <name evidence="12" type="primary">yihA</name>
    <name evidence="10" type="synonym">engB</name>
    <name evidence="12" type="ORF">AAG747_02680</name>
</gene>
<evidence type="ECO:0000256" key="7">
    <source>
        <dbReference type="ARBA" id="ARBA00023134"/>
    </source>
</evidence>
<accession>A0AAW9RT57</accession>
<dbReference type="GO" id="GO:0005525">
    <property type="term" value="F:GTP binding"/>
    <property type="evidence" value="ECO:0007669"/>
    <property type="project" value="UniProtKB-UniRule"/>
</dbReference>
<keyword evidence="13" id="KW-1185">Reference proteome</keyword>
<keyword evidence="4" id="KW-0479">Metal-binding</keyword>
<evidence type="ECO:0000256" key="10">
    <source>
        <dbReference type="HAMAP-Rule" id="MF_00321"/>
    </source>
</evidence>
<evidence type="ECO:0000256" key="9">
    <source>
        <dbReference type="ARBA" id="ARBA00023306"/>
    </source>
</evidence>
<evidence type="ECO:0000259" key="11">
    <source>
        <dbReference type="PROSITE" id="PS51706"/>
    </source>
</evidence>
<evidence type="ECO:0000256" key="8">
    <source>
        <dbReference type="ARBA" id="ARBA00023210"/>
    </source>
</evidence>
<protein>
    <recommendedName>
        <fullName evidence="10">Probable GTP-binding protein EngB</fullName>
    </recommendedName>
</protein>
<comment type="function">
    <text evidence="10">Necessary for normal cell division and for the maintenance of normal septation.</text>
</comment>
<keyword evidence="5 10" id="KW-0547">Nucleotide-binding</keyword>
<dbReference type="GO" id="GO:0000917">
    <property type="term" value="P:division septum assembly"/>
    <property type="evidence" value="ECO:0007669"/>
    <property type="project" value="UniProtKB-KW"/>
</dbReference>
<sequence length="203" mass="23436">MAKYQVTSAEFVISNQDYKKCPKPTLPEFAFIGRSNVGKSSLINALTQRTKLAKISGKPGKTQLINHFIINDQWYLVDLPGYGWAQVSKTQREKFQQRILDYIENRESLVCTFVLVDIRHEPQKIDLEFMEWMGVNGLPFMVVFTKADKLTPNKIQQSLSSYRKTVLKTWEEMPPYVVTSSLKKDGLEDLWDKVQEFSATFKG</sequence>
<evidence type="ECO:0000313" key="12">
    <source>
        <dbReference type="EMBL" id="MEN7546797.1"/>
    </source>
</evidence>
<dbReference type="PANTHER" id="PTHR11649">
    <property type="entry name" value="MSS1/TRME-RELATED GTP-BINDING PROTEIN"/>
    <property type="match status" value="1"/>
</dbReference>
<dbReference type="NCBIfam" id="TIGR03598">
    <property type="entry name" value="GTPase_YsxC"/>
    <property type="match status" value="1"/>
</dbReference>
<dbReference type="SUPFAM" id="SSF52540">
    <property type="entry name" value="P-loop containing nucleoside triphosphate hydrolases"/>
    <property type="match status" value="1"/>
</dbReference>
<evidence type="ECO:0000256" key="1">
    <source>
        <dbReference type="ARBA" id="ARBA00001946"/>
    </source>
</evidence>
<dbReference type="InterPro" id="IPR006073">
    <property type="entry name" value="GTP-bd"/>
</dbReference>
<dbReference type="AlphaFoldDB" id="A0AAW9RT57"/>
<evidence type="ECO:0000313" key="13">
    <source>
        <dbReference type="Proteomes" id="UP001403385"/>
    </source>
</evidence>
<evidence type="ECO:0000256" key="6">
    <source>
        <dbReference type="ARBA" id="ARBA00022842"/>
    </source>
</evidence>
<dbReference type="InterPro" id="IPR019987">
    <property type="entry name" value="GTP-bd_ribosome_bio_YsxC"/>
</dbReference>
<reference evidence="12 13" key="1">
    <citation type="submission" date="2024-04" db="EMBL/GenBank/DDBJ databases">
        <title>Novel genus in family Flammeovirgaceae.</title>
        <authorList>
            <person name="Nguyen T.H."/>
            <person name="Vuong T.Q."/>
            <person name="Le H."/>
            <person name="Kim S.-G."/>
        </authorList>
    </citation>
    <scope>NUCLEOTIDE SEQUENCE [LARGE SCALE GENOMIC DNA]</scope>
    <source>
        <strain evidence="12 13">JCM 23209</strain>
    </source>
</reference>
<dbReference type="Proteomes" id="UP001403385">
    <property type="component" value="Unassembled WGS sequence"/>
</dbReference>
<dbReference type="PROSITE" id="PS51706">
    <property type="entry name" value="G_ENGB"/>
    <property type="match status" value="1"/>
</dbReference>
<dbReference type="HAMAP" id="MF_00321">
    <property type="entry name" value="GTPase_EngB"/>
    <property type="match status" value="1"/>
</dbReference>